<organism evidence="1 2">
    <name type="scientific">Tulasnella calospora MUT 4182</name>
    <dbReference type="NCBI Taxonomy" id="1051891"/>
    <lineage>
        <taxon>Eukaryota</taxon>
        <taxon>Fungi</taxon>
        <taxon>Dikarya</taxon>
        <taxon>Basidiomycota</taxon>
        <taxon>Agaricomycotina</taxon>
        <taxon>Agaricomycetes</taxon>
        <taxon>Cantharellales</taxon>
        <taxon>Tulasnellaceae</taxon>
        <taxon>Tulasnella</taxon>
    </lineage>
</organism>
<reference evidence="1 2" key="1">
    <citation type="submission" date="2014-04" db="EMBL/GenBank/DDBJ databases">
        <authorList>
            <consortium name="DOE Joint Genome Institute"/>
            <person name="Kuo A."/>
            <person name="Girlanda M."/>
            <person name="Perotto S."/>
            <person name="Kohler A."/>
            <person name="Nagy L.G."/>
            <person name="Floudas D."/>
            <person name="Copeland A."/>
            <person name="Barry K.W."/>
            <person name="Cichocki N."/>
            <person name="Veneault-Fourrey C."/>
            <person name="LaButti K."/>
            <person name="Lindquist E.A."/>
            <person name="Lipzen A."/>
            <person name="Lundell T."/>
            <person name="Morin E."/>
            <person name="Murat C."/>
            <person name="Sun H."/>
            <person name="Tunlid A."/>
            <person name="Henrissat B."/>
            <person name="Grigoriev I.V."/>
            <person name="Hibbett D.S."/>
            <person name="Martin F."/>
            <person name="Nordberg H.P."/>
            <person name="Cantor M.N."/>
            <person name="Hua S.X."/>
        </authorList>
    </citation>
    <scope>NUCLEOTIDE SEQUENCE [LARGE SCALE GENOMIC DNA]</scope>
    <source>
        <strain evidence="1 2">MUT 4182</strain>
    </source>
</reference>
<accession>A0A0C3LJ41</accession>
<keyword evidence="2" id="KW-1185">Reference proteome</keyword>
<gene>
    <name evidence="1" type="ORF">M407DRAFT_29007</name>
</gene>
<sequence length="54" mass="5776">MDMLLGPGPPYVAVTGSNPTCVCVDVRVIAKKRLRAVMNGTHSNVLTEKTSMTD</sequence>
<dbReference type="HOGENOM" id="CLU_3052090_0_0_1"/>
<dbReference type="AlphaFoldDB" id="A0A0C3LJ41"/>
<proteinExistence type="predicted"/>
<reference evidence="2" key="2">
    <citation type="submission" date="2015-01" db="EMBL/GenBank/DDBJ databases">
        <title>Evolutionary Origins and Diversification of the Mycorrhizal Mutualists.</title>
        <authorList>
            <consortium name="DOE Joint Genome Institute"/>
            <consortium name="Mycorrhizal Genomics Consortium"/>
            <person name="Kohler A."/>
            <person name="Kuo A."/>
            <person name="Nagy L.G."/>
            <person name="Floudas D."/>
            <person name="Copeland A."/>
            <person name="Barry K.W."/>
            <person name="Cichocki N."/>
            <person name="Veneault-Fourrey C."/>
            <person name="LaButti K."/>
            <person name="Lindquist E.A."/>
            <person name="Lipzen A."/>
            <person name="Lundell T."/>
            <person name="Morin E."/>
            <person name="Murat C."/>
            <person name="Riley R."/>
            <person name="Ohm R."/>
            <person name="Sun H."/>
            <person name="Tunlid A."/>
            <person name="Henrissat B."/>
            <person name="Grigoriev I.V."/>
            <person name="Hibbett D.S."/>
            <person name="Martin F."/>
        </authorList>
    </citation>
    <scope>NUCLEOTIDE SEQUENCE [LARGE SCALE GENOMIC DNA]</scope>
    <source>
        <strain evidence="2">MUT 4182</strain>
    </source>
</reference>
<dbReference type="Proteomes" id="UP000054248">
    <property type="component" value="Unassembled WGS sequence"/>
</dbReference>
<evidence type="ECO:0000313" key="1">
    <source>
        <dbReference type="EMBL" id="KIO21417.1"/>
    </source>
</evidence>
<dbReference type="EMBL" id="KN823139">
    <property type="protein sequence ID" value="KIO21417.1"/>
    <property type="molecule type" value="Genomic_DNA"/>
</dbReference>
<protein>
    <submittedName>
        <fullName evidence="1">Uncharacterized protein</fullName>
    </submittedName>
</protein>
<evidence type="ECO:0000313" key="2">
    <source>
        <dbReference type="Proteomes" id="UP000054248"/>
    </source>
</evidence>
<name>A0A0C3LJ41_9AGAM</name>